<dbReference type="Gene3D" id="2.60.40.10">
    <property type="entry name" value="Immunoglobulins"/>
    <property type="match status" value="2"/>
</dbReference>
<evidence type="ECO:0000256" key="1">
    <source>
        <dbReference type="SAM" id="Phobius"/>
    </source>
</evidence>
<dbReference type="Pfam" id="PF07705">
    <property type="entry name" value="CARDB"/>
    <property type="match status" value="1"/>
</dbReference>
<dbReference type="InterPro" id="IPR013783">
    <property type="entry name" value="Ig-like_fold"/>
</dbReference>
<feature type="domain" description="CARDB" evidence="2">
    <location>
        <begin position="334"/>
        <end position="409"/>
    </location>
</feature>
<protein>
    <submittedName>
        <fullName evidence="3">CARDB domain-containing protein</fullName>
    </submittedName>
</protein>
<evidence type="ECO:0000313" key="4">
    <source>
        <dbReference type="Proteomes" id="UP001596333"/>
    </source>
</evidence>
<sequence length="468" mass="49457">MDLGTSETREIVTTARNVRLTAEADDSPLTVETETQALGAVTDTTPREVPLSVTVPNDTEPGNYELDVELEYSYTHQQSGDVTYDRERTVTAEAEVEVTNDARFRIVNVTTDSQIDDQGILEAEIRNVGATGARDATVTLESMSAGLGLGQEATDAARIDSIAPGETVTVPYDASFTSTAPNRQYPISGLVSFETPDGIPHVDEGLSAGVTPLSEQTFAVDNTESTLRVGEDGDLTGTVTNDGPVAANNVVVQYAGDSDSVIPIERSTAVGTIESGESTDFTLPLSIGGEAESGLRSLDLAVQYRNDDGEARRYSELAVDAAVAPERDRFSVAVENRTIDAGGTRTVAVTVTNNLEEAASDVEARLFANDPLETGDTDTGYVQSLGPGETTTMTFELTTTGSATPGSTYPVSLDFRYDDADGDSQLSDTYRVPIDVTASEGGGLPLPVIVVGLLVVATGALVIYRRRQ</sequence>
<dbReference type="AlphaFoldDB" id="A0ABD5UL19"/>
<accession>A0ABD5UL19</accession>
<dbReference type="PANTHER" id="PTHR35902">
    <property type="entry name" value="S-LAYER DOMAIN-LIKE PROTEIN-RELATED"/>
    <property type="match status" value="1"/>
</dbReference>
<dbReference type="InterPro" id="IPR011635">
    <property type="entry name" value="CARDB"/>
</dbReference>
<dbReference type="Proteomes" id="UP001596333">
    <property type="component" value="Unassembled WGS sequence"/>
</dbReference>
<keyword evidence="1" id="KW-0812">Transmembrane</keyword>
<proteinExistence type="predicted"/>
<dbReference type="PANTHER" id="PTHR35902:SF3">
    <property type="entry name" value="NPCBM-ASSOCIATED, NEW3 DOMAIN OF ALPHA-GALACTOSIDASE"/>
    <property type="match status" value="1"/>
</dbReference>
<keyword evidence="1" id="KW-0472">Membrane</keyword>
<evidence type="ECO:0000313" key="3">
    <source>
        <dbReference type="EMBL" id="MFC6890225.1"/>
    </source>
</evidence>
<reference evidence="3 4" key="1">
    <citation type="journal article" date="2019" name="Int. J. Syst. Evol. Microbiol.">
        <title>The Global Catalogue of Microorganisms (GCM) 10K type strain sequencing project: providing services to taxonomists for standard genome sequencing and annotation.</title>
        <authorList>
            <consortium name="The Broad Institute Genomics Platform"/>
            <consortium name="The Broad Institute Genome Sequencing Center for Infectious Disease"/>
            <person name="Wu L."/>
            <person name="Ma J."/>
        </authorList>
    </citation>
    <scope>NUCLEOTIDE SEQUENCE [LARGE SCALE GENOMIC DNA]</scope>
    <source>
        <strain evidence="3 4">Y73</strain>
    </source>
</reference>
<feature type="transmembrane region" description="Helical" evidence="1">
    <location>
        <begin position="444"/>
        <end position="464"/>
    </location>
</feature>
<gene>
    <name evidence="3" type="ORF">ACFQEY_14580</name>
</gene>
<name>A0ABD5UL19_9EURY</name>
<comment type="caution">
    <text evidence="3">The sequence shown here is derived from an EMBL/GenBank/DDBJ whole genome shotgun (WGS) entry which is preliminary data.</text>
</comment>
<keyword evidence="1" id="KW-1133">Transmembrane helix</keyword>
<dbReference type="EMBL" id="JBHSXI010000020">
    <property type="protein sequence ID" value="MFC6890225.1"/>
    <property type="molecule type" value="Genomic_DNA"/>
</dbReference>
<dbReference type="RefSeq" id="WP_379769889.1">
    <property type="nucleotide sequence ID" value="NZ_JBHSXI010000020.1"/>
</dbReference>
<organism evidence="3 4">
    <name type="scientific">Halorubrum trueperi</name>
    <dbReference type="NCBI Taxonomy" id="2004704"/>
    <lineage>
        <taxon>Archaea</taxon>
        <taxon>Methanobacteriati</taxon>
        <taxon>Methanobacteriota</taxon>
        <taxon>Stenosarchaea group</taxon>
        <taxon>Halobacteria</taxon>
        <taxon>Halobacteriales</taxon>
        <taxon>Haloferacaceae</taxon>
        <taxon>Halorubrum</taxon>
    </lineage>
</organism>
<evidence type="ECO:0000259" key="2">
    <source>
        <dbReference type="Pfam" id="PF07705"/>
    </source>
</evidence>
<keyword evidence="4" id="KW-1185">Reference proteome</keyword>